<keyword evidence="5" id="KW-0411">Iron-sulfur</keyword>
<dbReference type="GO" id="GO:0051539">
    <property type="term" value="F:4 iron, 4 sulfur cluster binding"/>
    <property type="evidence" value="ECO:0007669"/>
    <property type="project" value="UniProtKB-KW"/>
</dbReference>
<dbReference type="InterPro" id="IPR039650">
    <property type="entry name" value="HdrA-like"/>
</dbReference>
<evidence type="ECO:0000313" key="8">
    <source>
        <dbReference type="Proteomes" id="UP001321825"/>
    </source>
</evidence>
<evidence type="ECO:0008006" key="9">
    <source>
        <dbReference type="Google" id="ProtNLM"/>
    </source>
</evidence>
<evidence type="ECO:0000256" key="2">
    <source>
        <dbReference type="ARBA" id="ARBA00022723"/>
    </source>
</evidence>
<dbReference type="Gene3D" id="3.50.50.60">
    <property type="entry name" value="FAD/NAD(P)-binding domain"/>
    <property type="match status" value="1"/>
</dbReference>
<name>A0AAU9CD00_9GAMM</name>
<dbReference type="PANTHER" id="PTHR43498">
    <property type="entry name" value="FERREDOXIN:COB-COM HETERODISULFIDE REDUCTASE SUBUNIT A"/>
    <property type="match status" value="1"/>
</dbReference>
<reference evidence="8" key="1">
    <citation type="journal article" date="2024" name="Int. J. Syst. Evol. Microbiol.">
        <title>Methylomarinovum tepidoasis sp. nov., a moderately thermophilic methanotroph of the family Methylothermaceae isolated from a deep-sea hydrothermal field.</title>
        <authorList>
            <person name="Hirayama H."/>
            <person name="Takaki Y."/>
            <person name="Abe M."/>
            <person name="Miyazaki M."/>
            <person name="Uematsu K."/>
            <person name="Matsui Y."/>
            <person name="Takai K."/>
        </authorList>
    </citation>
    <scope>NUCLEOTIDE SEQUENCE [LARGE SCALE GENOMIC DNA]</scope>
    <source>
        <strain evidence="8">IT-9</strain>
    </source>
</reference>
<accession>A0AAU9CD00</accession>
<sequence>MKQAGCDVAVVGAGAAGIAAAVAAAEAGLGVVLLERYGFVGGLASSAMVGTVCGLYYRSEGGPRYAVRGFARAFAEGLAAASETAPVAGKDGLYFLPYAVEAFHQEACAWLQRHRVQLRLHSSVAGVECHGRRIACLQVHGADGVFRLHPQVVVDCSGEALVSRLAGAACLPGSQPQADAFVFRVAGLPEVPESALTLVLLRALRRGVAQGRLKPICERLSLVPGSQVRDSALLKLGLPGVGDRTRAELTARAFCHDIVRYLRGSDVALAGLRIAAMAPQLGVRSGPRPRGLAVLDEASVLAAAKPEDGVACGAWPVEHWSAGRRPTMRCFAMDDHYLIPAPALVSRDFDNLFFAGRGFSATEMAMASARVIGTCLGTGYAAGDLAAARLQRGDWRAGIETVRRRQVVG</sequence>
<keyword evidence="3" id="KW-0560">Oxidoreductase</keyword>
<keyword evidence="6" id="KW-0472">Membrane</keyword>
<dbReference type="Pfam" id="PF12831">
    <property type="entry name" value="FAD_oxidored"/>
    <property type="match status" value="1"/>
</dbReference>
<gene>
    <name evidence="7" type="ORF">MIT9_P2045</name>
</gene>
<dbReference type="Proteomes" id="UP001321825">
    <property type="component" value="Chromosome"/>
</dbReference>
<keyword evidence="8" id="KW-1185">Reference proteome</keyword>
<dbReference type="PANTHER" id="PTHR43498:SF1">
    <property type="entry name" value="COB--COM HETERODISULFIDE REDUCTASE IRON-SULFUR SUBUNIT A"/>
    <property type="match status" value="1"/>
</dbReference>
<dbReference type="PRINTS" id="PR00411">
    <property type="entry name" value="PNDRDTASEI"/>
</dbReference>
<evidence type="ECO:0000256" key="3">
    <source>
        <dbReference type="ARBA" id="ARBA00023002"/>
    </source>
</evidence>
<dbReference type="GO" id="GO:0016491">
    <property type="term" value="F:oxidoreductase activity"/>
    <property type="evidence" value="ECO:0007669"/>
    <property type="project" value="UniProtKB-KW"/>
</dbReference>
<dbReference type="KEGG" id="mcau:MIT9_P2045"/>
<evidence type="ECO:0000256" key="4">
    <source>
        <dbReference type="ARBA" id="ARBA00023004"/>
    </source>
</evidence>
<dbReference type="AlphaFoldDB" id="A0AAU9CD00"/>
<keyword evidence="1" id="KW-0004">4Fe-4S</keyword>
<keyword evidence="2" id="KW-0479">Metal-binding</keyword>
<evidence type="ECO:0000256" key="6">
    <source>
        <dbReference type="SAM" id="Phobius"/>
    </source>
</evidence>
<evidence type="ECO:0000256" key="5">
    <source>
        <dbReference type="ARBA" id="ARBA00023014"/>
    </source>
</evidence>
<organism evidence="7 8">
    <name type="scientific">Methylomarinovum caldicuralii</name>
    <dbReference type="NCBI Taxonomy" id="438856"/>
    <lineage>
        <taxon>Bacteria</taxon>
        <taxon>Pseudomonadati</taxon>
        <taxon>Pseudomonadota</taxon>
        <taxon>Gammaproteobacteria</taxon>
        <taxon>Methylococcales</taxon>
        <taxon>Methylothermaceae</taxon>
        <taxon>Methylomarinovum</taxon>
    </lineage>
</organism>
<dbReference type="RefSeq" id="WP_317704860.1">
    <property type="nucleotide sequence ID" value="NZ_AP024714.1"/>
</dbReference>
<dbReference type="EMBL" id="AP024714">
    <property type="protein sequence ID" value="BCX82459.1"/>
    <property type="molecule type" value="Genomic_DNA"/>
</dbReference>
<proteinExistence type="predicted"/>
<dbReference type="SUPFAM" id="SSF51905">
    <property type="entry name" value="FAD/NAD(P)-binding domain"/>
    <property type="match status" value="1"/>
</dbReference>
<keyword evidence="6" id="KW-1133">Transmembrane helix</keyword>
<dbReference type="GO" id="GO:0046872">
    <property type="term" value="F:metal ion binding"/>
    <property type="evidence" value="ECO:0007669"/>
    <property type="project" value="UniProtKB-KW"/>
</dbReference>
<feature type="transmembrane region" description="Helical" evidence="6">
    <location>
        <begin position="37"/>
        <end position="57"/>
    </location>
</feature>
<protein>
    <recommendedName>
        <fullName evidence="9">FAD dependent oxidoreductase</fullName>
    </recommendedName>
</protein>
<evidence type="ECO:0000256" key="1">
    <source>
        <dbReference type="ARBA" id="ARBA00022485"/>
    </source>
</evidence>
<dbReference type="InterPro" id="IPR036188">
    <property type="entry name" value="FAD/NAD-bd_sf"/>
</dbReference>
<evidence type="ECO:0000313" key="7">
    <source>
        <dbReference type="EMBL" id="BCX82459.1"/>
    </source>
</evidence>
<keyword evidence="6" id="KW-0812">Transmembrane</keyword>
<keyword evidence="4" id="KW-0408">Iron</keyword>